<feature type="transmembrane region" description="Helical" evidence="1">
    <location>
        <begin position="6"/>
        <end position="23"/>
    </location>
</feature>
<feature type="transmembrane region" description="Helical" evidence="1">
    <location>
        <begin position="92"/>
        <end position="117"/>
    </location>
</feature>
<organism evidence="2 3">
    <name type="scientific">Pedobacter psychroterrae</name>
    <dbReference type="NCBI Taxonomy" id="2530453"/>
    <lineage>
        <taxon>Bacteria</taxon>
        <taxon>Pseudomonadati</taxon>
        <taxon>Bacteroidota</taxon>
        <taxon>Sphingobacteriia</taxon>
        <taxon>Sphingobacteriales</taxon>
        <taxon>Sphingobacteriaceae</taxon>
        <taxon>Pedobacter</taxon>
    </lineage>
</organism>
<comment type="caution">
    <text evidence="2">The sequence shown here is derived from an EMBL/GenBank/DDBJ whole genome shotgun (WGS) entry which is preliminary data.</text>
</comment>
<gene>
    <name evidence="2" type="ORF">EZ437_17885</name>
</gene>
<dbReference type="Proteomes" id="UP000293347">
    <property type="component" value="Unassembled WGS sequence"/>
</dbReference>
<feature type="transmembrane region" description="Helical" evidence="1">
    <location>
        <begin position="187"/>
        <end position="207"/>
    </location>
</feature>
<dbReference type="OrthoDB" id="651989at2"/>
<name>A0A4R0NI74_9SPHI</name>
<evidence type="ECO:0000313" key="2">
    <source>
        <dbReference type="EMBL" id="TCC99003.1"/>
    </source>
</evidence>
<evidence type="ECO:0000256" key="1">
    <source>
        <dbReference type="SAM" id="Phobius"/>
    </source>
</evidence>
<dbReference type="AlphaFoldDB" id="A0A4R0NI74"/>
<protein>
    <recommendedName>
        <fullName evidence="4">YhhN-like protein</fullName>
    </recommendedName>
</protein>
<proteinExistence type="predicted"/>
<reference evidence="2 3" key="1">
    <citation type="submission" date="2019-02" db="EMBL/GenBank/DDBJ databases">
        <title>Pedobacter sp. RP-1-14 sp. nov., isolated from Arctic soil.</title>
        <authorList>
            <person name="Dahal R.H."/>
        </authorList>
    </citation>
    <scope>NUCLEOTIDE SEQUENCE [LARGE SCALE GENOMIC DNA]</scope>
    <source>
        <strain evidence="2 3">RP-1-14</strain>
    </source>
</reference>
<keyword evidence="1" id="KW-0812">Transmembrane</keyword>
<evidence type="ECO:0000313" key="3">
    <source>
        <dbReference type="Proteomes" id="UP000293347"/>
    </source>
</evidence>
<feature type="transmembrane region" description="Helical" evidence="1">
    <location>
        <begin position="153"/>
        <end position="175"/>
    </location>
</feature>
<keyword evidence="1" id="KW-0472">Membrane</keyword>
<keyword evidence="3" id="KW-1185">Reference proteome</keyword>
<keyword evidence="1" id="KW-1133">Transmembrane helix</keyword>
<feature type="transmembrane region" description="Helical" evidence="1">
    <location>
        <begin position="123"/>
        <end position="141"/>
    </location>
</feature>
<feature type="transmembrane region" description="Helical" evidence="1">
    <location>
        <begin position="35"/>
        <end position="58"/>
    </location>
</feature>
<accession>A0A4R0NI74</accession>
<evidence type="ECO:0008006" key="4">
    <source>
        <dbReference type="Google" id="ProtNLM"/>
    </source>
</evidence>
<feature type="transmembrane region" description="Helical" evidence="1">
    <location>
        <begin position="64"/>
        <end position="85"/>
    </location>
</feature>
<dbReference type="RefSeq" id="WP_131597434.1">
    <property type="nucleotide sequence ID" value="NZ_SJSL01000006.1"/>
</dbReference>
<dbReference type="EMBL" id="SJSL01000006">
    <property type="protein sequence ID" value="TCC99003.1"/>
    <property type="molecule type" value="Genomic_DNA"/>
</dbReference>
<sequence>MTASVLLNNISIISAIFPVIAAVKNRLYLNDVLKIAAAFFVLSAMFDLLLVLVMQFGLSNNAPILHLFIALSTCFFTWIYFVAFYSPALKKITVILGAITLIVVLFNAVGGDGIFAYPSISNTAESIYLIILALLYFYQLLTRQEFIHIEKQALFWINSGVLIYFSVNIFLFMLFSRILTEHIQNFWVIHSVSNLIANLLYAIGLLCRPQKTT</sequence>